<organism evidence="2 3">
    <name type="scientific">Cucurbitaria berberidis CBS 394.84</name>
    <dbReference type="NCBI Taxonomy" id="1168544"/>
    <lineage>
        <taxon>Eukaryota</taxon>
        <taxon>Fungi</taxon>
        <taxon>Dikarya</taxon>
        <taxon>Ascomycota</taxon>
        <taxon>Pezizomycotina</taxon>
        <taxon>Dothideomycetes</taxon>
        <taxon>Pleosporomycetidae</taxon>
        <taxon>Pleosporales</taxon>
        <taxon>Pleosporineae</taxon>
        <taxon>Cucurbitariaceae</taxon>
        <taxon>Cucurbitaria</taxon>
    </lineage>
</organism>
<keyword evidence="1" id="KW-0732">Signal</keyword>
<dbReference type="AlphaFoldDB" id="A0A9P4GS60"/>
<dbReference type="RefSeq" id="XP_040793034.1">
    <property type="nucleotide sequence ID" value="XM_040932420.1"/>
</dbReference>
<dbReference type="OrthoDB" id="3791842at2759"/>
<name>A0A9P4GS60_9PLEO</name>
<evidence type="ECO:0000256" key="1">
    <source>
        <dbReference type="SAM" id="SignalP"/>
    </source>
</evidence>
<keyword evidence="3" id="KW-1185">Reference proteome</keyword>
<proteinExistence type="predicted"/>
<comment type="caution">
    <text evidence="2">The sequence shown here is derived from an EMBL/GenBank/DDBJ whole genome shotgun (WGS) entry which is preliminary data.</text>
</comment>
<gene>
    <name evidence="2" type="ORF">K460DRAFT_361251</name>
</gene>
<dbReference type="EMBL" id="ML976614">
    <property type="protein sequence ID" value="KAF1850471.1"/>
    <property type="molecule type" value="Genomic_DNA"/>
</dbReference>
<feature type="signal peptide" evidence="1">
    <location>
        <begin position="1"/>
        <end position="16"/>
    </location>
</feature>
<dbReference type="Proteomes" id="UP000800039">
    <property type="component" value="Unassembled WGS sequence"/>
</dbReference>
<feature type="chain" id="PRO_5040300840" description="Extracellular membrane protein CFEM domain-containing protein" evidence="1">
    <location>
        <begin position="17"/>
        <end position="220"/>
    </location>
</feature>
<reference evidence="2" key="1">
    <citation type="submission" date="2020-01" db="EMBL/GenBank/DDBJ databases">
        <authorList>
            <consortium name="DOE Joint Genome Institute"/>
            <person name="Haridas S."/>
            <person name="Albert R."/>
            <person name="Binder M."/>
            <person name="Bloem J."/>
            <person name="Labutti K."/>
            <person name="Salamov A."/>
            <person name="Andreopoulos B."/>
            <person name="Baker S.E."/>
            <person name="Barry K."/>
            <person name="Bills G."/>
            <person name="Bluhm B.H."/>
            <person name="Cannon C."/>
            <person name="Castanera R."/>
            <person name="Culley D.E."/>
            <person name="Daum C."/>
            <person name="Ezra D."/>
            <person name="Gonzalez J.B."/>
            <person name="Henrissat B."/>
            <person name="Kuo A."/>
            <person name="Liang C."/>
            <person name="Lipzen A."/>
            <person name="Lutzoni F."/>
            <person name="Magnuson J."/>
            <person name="Mondo S."/>
            <person name="Nolan M."/>
            <person name="Ohm R."/>
            <person name="Pangilinan J."/>
            <person name="Park H.-J."/>
            <person name="Ramirez L."/>
            <person name="Alfaro M."/>
            <person name="Sun H."/>
            <person name="Tritt A."/>
            <person name="Yoshinaga Y."/>
            <person name="Zwiers L.-H."/>
            <person name="Turgeon B.G."/>
            <person name="Goodwin S.B."/>
            <person name="Spatafora J.W."/>
            <person name="Crous P.W."/>
            <person name="Grigoriev I.V."/>
        </authorList>
    </citation>
    <scope>NUCLEOTIDE SEQUENCE</scope>
    <source>
        <strain evidence="2">CBS 394.84</strain>
    </source>
</reference>
<accession>A0A9P4GS60</accession>
<evidence type="ECO:0000313" key="3">
    <source>
        <dbReference type="Proteomes" id="UP000800039"/>
    </source>
</evidence>
<evidence type="ECO:0000313" key="2">
    <source>
        <dbReference type="EMBL" id="KAF1850471.1"/>
    </source>
</evidence>
<evidence type="ECO:0008006" key="4">
    <source>
        <dbReference type="Google" id="ProtNLM"/>
    </source>
</evidence>
<protein>
    <recommendedName>
        <fullName evidence="4">Extracellular membrane protein CFEM domain-containing protein</fullName>
    </recommendedName>
</protein>
<dbReference type="GeneID" id="63849671"/>
<sequence>MRCTFVITSLFAAAAAVPDPLITPRAALAPRQARDPALLGWVDAPNGQFSDQRSCDFPATLSSSGALAQCCATSSCTFWQSCSAGTLFAQQASLFCDQGYCNTAVLVPTVGASSGLQYLGCWATSLGEQAFTVVRDIGSGPVATSAPSSGSASASAGSSAASSRATSARSSDAGSASSHSSASATQSSASAASSTAAAAVNTAMPLTGVFGLVALLFGVL</sequence>